<dbReference type="InterPro" id="IPR050611">
    <property type="entry name" value="ABCF"/>
</dbReference>
<dbReference type="EMBL" id="FOZU01000020">
    <property type="protein sequence ID" value="SFT07879.1"/>
    <property type="molecule type" value="Genomic_DNA"/>
</dbReference>
<dbReference type="SUPFAM" id="SSF52540">
    <property type="entry name" value="P-loop containing nucleoside triphosphate hydrolases"/>
    <property type="match status" value="2"/>
</dbReference>
<dbReference type="PANTHER" id="PTHR19211">
    <property type="entry name" value="ATP-BINDING TRANSPORT PROTEIN-RELATED"/>
    <property type="match status" value="1"/>
</dbReference>
<evidence type="ECO:0000256" key="3">
    <source>
        <dbReference type="ARBA" id="ARBA00022840"/>
    </source>
</evidence>
<evidence type="ECO:0000256" key="2">
    <source>
        <dbReference type="ARBA" id="ARBA00022741"/>
    </source>
</evidence>
<dbReference type="GO" id="GO:0005524">
    <property type="term" value="F:ATP binding"/>
    <property type="evidence" value="ECO:0007669"/>
    <property type="project" value="UniProtKB-KW"/>
</dbReference>
<feature type="coiled-coil region" evidence="4">
    <location>
        <begin position="234"/>
        <end position="265"/>
    </location>
</feature>
<sequence length="526" mass="60262">MTQQACVISHLGVEFPTKTLFHDLHFSLFAQQKSALIGRNGQGKSVMMQILHQQPNHLPFVGQILWQMPHAYLKQLHRLDVQTIAEALDVEQYHQTFKRIEQGTATFDDYERAENFWHLPQLWLMQLQQANLPTDLDFPVMLLSEGQKTKLALCRLFLLKDHYLLLDEPSNHLDSESRSWLISCLNQHPSGALIISHDRRLLDEMQHIYILNEHGLSHSNGNYTHYFEHSQLQTQALEHSIQQEKRELKQLKNQQQQNLMKTQKRQRAGNKLRDTNSQAKILLDFKKEQAGQSLSSLQQQQSRQLNEATKTLKDKKVQLETVKAQQFHFFNNSIKSGEILRINRLILAFGTKQKISFALNAGQKLLLQGENGIGKSTLLKMLAYPACTHTAEVIFSGNSFYLDQNFGFLNSELNAVDNLKHANPSINEVEWRNLLGQLRIRGEKSQIPLTCSSGGEQLKVALLAISQSAQKIDLLLLDEPENHLDIESRDVLAHAISEYKGAVILVSHDPSFIEKCRISDSFQLYK</sequence>
<evidence type="ECO:0000256" key="1">
    <source>
        <dbReference type="ARBA" id="ARBA00022737"/>
    </source>
</evidence>
<keyword evidence="3" id="KW-0067">ATP-binding</keyword>
<protein>
    <submittedName>
        <fullName evidence="6">ATPase components of ABC transporters with duplicated ATPase domains</fullName>
    </submittedName>
</protein>
<reference evidence="7" key="1">
    <citation type="submission" date="2016-10" db="EMBL/GenBank/DDBJ databases">
        <authorList>
            <person name="Varghese N."/>
            <person name="Submissions S."/>
        </authorList>
    </citation>
    <scope>NUCLEOTIDE SEQUENCE [LARGE SCALE GENOMIC DNA]</scope>
    <source>
        <strain evidence="7">ANC 5076</strain>
    </source>
</reference>
<name>A0A1I6V2D5_9GAMM</name>
<dbReference type="SMART" id="SM00382">
    <property type="entry name" value="AAA"/>
    <property type="match status" value="2"/>
</dbReference>
<evidence type="ECO:0000256" key="4">
    <source>
        <dbReference type="SAM" id="Coils"/>
    </source>
</evidence>
<proteinExistence type="predicted"/>
<dbReference type="RefSeq" id="WP_074947050.1">
    <property type="nucleotide sequence ID" value="NZ_FOZU01000020.1"/>
</dbReference>
<organism evidence="6 7">
    <name type="scientific">Acinetobacter bohemicus</name>
    <dbReference type="NCBI Taxonomy" id="1435036"/>
    <lineage>
        <taxon>Bacteria</taxon>
        <taxon>Pseudomonadati</taxon>
        <taxon>Pseudomonadota</taxon>
        <taxon>Gammaproteobacteria</taxon>
        <taxon>Moraxellales</taxon>
        <taxon>Moraxellaceae</taxon>
        <taxon>Acinetobacter</taxon>
    </lineage>
</organism>
<keyword evidence="2" id="KW-0547">Nucleotide-binding</keyword>
<evidence type="ECO:0000313" key="7">
    <source>
        <dbReference type="Proteomes" id="UP000182827"/>
    </source>
</evidence>
<dbReference type="PANTHER" id="PTHR19211:SF6">
    <property type="entry name" value="BLL7188 PROTEIN"/>
    <property type="match status" value="1"/>
</dbReference>
<evidence type="ECO:0000259" key="5">
    <source>
        <dbReference type="PROSITE" id="PS50893"/>
    </source>
</evidence>
<keyword evidence="4" id="KW-0175">Coiled coil</keyword>
<dbReference type="Gene3D" id="3.40.50.300">
    <property type="entry name" value="P-loop containing nucleotide triphosphate hydrolases"/>
    <property type="match status" value="2"/>
</dbReference>
<evidence type="ECO:0000313" key="6">
    <source>
        <dbReference type="EMBL" id="SFT07879.1"/>
    </source>
</evidence>
<dbReference type="InterPro" id="IPR003593">
    <property type="entry name" value="AAA+_ATPase"/>
</dbReference>
<dbReference type="Proteomes" id="UP000182827">
    <property type="component" value="Unassembled WGS sequence"/>
</dbReference>
<feature type="domain" description="ABC transporter" evidence="5">
    <location>
        <begin position="2"/>
        <end position="239"/>
    </location>
</feature>
<keyword evidence="7" id="KW-1185">Reference proteome</keyword>
<gene>
    <name evidence="6" type="ORF">SAMN05444586_102039</name>
</gene>
<dbReference type="PROSITE" id="PS50893">
    <property type="entry name" value="ABC_TRANSPORTER_2"/>
    <property type="match status" value="1"/>
</dbReference>
<keyword evidence="1" id="KW-0677">Repeat</keyword>
<accession>A0A1I6V2D5</accession>
<dbReference type="InterPro" id="IPR003439">
    <property type="entry name" value="ABC_transporter-like_ATP-bd"/>
</dbReference>
<dbReference type="GO" id="GO:0016887">
    <property type="term" value="F:ATP hydrolysis activity"/>
    <property type="evidence" value="ECO:0007669"/>
    <property type="project" value="InterPro"/>
</dbReference>
<dbReference type="InterPro" id="IPR027417">
    <property type="entry name" value="P-loop_NTPase"/>
</dbReference>
<dbReference type="Pfam" id="PF00005">
    <property type="entry name" value="ABC_tran"/>
    <property type="match status" value="2"/>
</dbReference>
<dbReference type="AlphaFoldDB" id="A0A1I6V2D5"/>